<gene>
    <name evidence="6" type="ORF">D6T64_15920</name>
</gene>
<evidence type="ECO:0000313" key="7">
    <source>
        <dbReference type="Proteomes" id="UP000272015"/>
    </source>
</evidence>
<name>A0A3A5MCM4_9MICO</name>
<dbReference type="GO" id="GO:0003700">
    <property type="term" value="F:DNA-binding transcription factor activity"/>
    <property type="evidence" value="ECO:0007669"/>
    <property type="project" value="InterPro"/>
</dbReference>
<dbReference type="InterPro" id="IPR000281">
    <property type="entry name" value="HTH_RpiR"/>
</dbReference>
<evidence type="ECO:0000313" key="6">
    <source>
        <dbReference type="EMBL" id="RJT87232.1"/>
    </source>
</evidence>
<evidence type="ECO:0000256" key="3">
    <source>
        <dbReference type="ARBA" id="ARBA00023163"/>
    </source>
</evidence>
<feature type="domain" description="HTH rpiR-type" evidence="4">
    <location>
        <begin position="32"/>
        <end position="108"/>
    </location>
</feature>
<comment type="caution">
    <text evidence="6">The sequence shown here is derived from an EMBL/GenBank/DDBJ whole genome shotgun (WGS) entry which is preliminary data.</text>
</comment>
<dbReference type="GO" id="GO:1901135">
    <property type="term" value="P:carbohydrate derivative metabolic process"/>
    <property type="evidence" value="ECO:0007669"/>
    <property type="project" value="InterPro"/>
</dbReference>
<dbReference type="InterPro" id="IPR001347">
    <property type="entry name" value="SIS_dom"/>
</dbReference>
<evidence type="ECO:0000259" key="4">
    <source>
        <dbReference type="PROSITE" id="PS51071"/>
    </source>
</evidence>
<feature type="domain" description="SIS" evidence="5">
    <location>
        <begin position="150"/>
        <end position="291"/>
    </location>
</feature>
<dbReference type="Pfam" id="PF01418">
    <property type="entry name" value="HTH_6"/>
    <property type="match status" value="1"/>
</dbReference>
<dbReference type="GO" id="GO:0097367">
    <property type="term" value="F:carbohydrate derivative binding"/>
    <property type="evidence" value="ECO:0007669"/>
    <property type="project" value="InterPro"/>
</dbReference>
<dbReference type="Gene3D" id="1.10.10.10">
    <property type="entry name" value="Winged helix-like DNA-binding domain superfamily/Winged helix DNA-binding domain"/>
    <property type="match status" value="1"/>
</dbReference>
<dbReference type="PROSITE" id="PS51464">
    <property type="entry name" value="SIS"/>
    <property type="match status" value="1"/>
</dbReference>
<keyword evidence="2" id="KW-0238">DNA-binding</keyword>
<reference evidence="6 7" key="1">
    <citation type="submission" date="2018-09" db="EMBL/GenBank/DDBJ databases">
        <title>Novel species of Cryobacterium.</title>
        <authorList>
            <person name="Liu Q."/>
            <person name="Xin Y.-H."/>
        </authorList>
    </citation>
    <scope>NUCLEOTIDE SEQUENCE [LARGE SCALE GENOMIC DNA]</scope>
    <source>
        <strain evidence="6 7">Hh39</strain>
    </source>
</reference>
<accession>A0A3A5MCM4</accession>
<dbReference type="InterPro" id="IPR036388">
    <property type="entry name" value="WH-like_DNA-bd_sf"/>
</dbReference>
<evidence type="ECO:0000256" key="2">
    <source>
        <dbReference type="ARBA" id="ARBA00023125"/>
    </source>
</evidence>
<evidence type="ECO:0000259" key="5">
    <source>
        <dbReference type="PROSITE" id="PS51464"/>
    </source>
</evidence>
<dbReference type="PANTHER" id="PTHR30514">
    <property type="entry name" value="GLUCOKINASE"/>
    <property type="match status" value="1"/>
</dbReference>
<dbReference type="InterPro" id="IPR035472">
    <property type="entry name" value="RpiR-like_SIS"/>
</dbReference>
<dbReference type="PROSITE" id="PS51071">
    <property type="entry name" value="HTH_RPIR"/>
    <property type="match status" value="1"/>
</dbReference>
<dbReference type="Gene3D" id="3.40.50.10490">
    <property type="entry name" value="Glucose-6-phosphate isomerase like protein, domain 1"/>
    <property type="match status" value="1"/>
</dbReference>
<dbReference type="AlphaFoldDB" id="A0A3A5MCM4"/>
<dbReference type="PANTHER" id="PTHR30514:SF1">
    <property type="entry name" value="HTH-TYPE TRANSCRIPTIONAL REGULATOR HEXR-RELATED"/>
    <property type="match status" value="1"/>
</dbReference>
<dbReference type="CDD" id="cd05013">
    <property type="entry name" value="SIS_RpiR"/>
    <property type="match status" value="1"/>
</dbReference>
<dbReference type="GO" id="GO:0003677">
    <property type="term" value="F:DNA binding"/>
    <property type="evidence" value="ECO:0007669"/>
    <property type="project" value="UniProtKB-KW"/>
</dbReference>
<dbReference type="InterPro" id="IPR047640">
    <property type="entry name" value="RpiR-like"/>
</dbReference>
<proteinExistence type="predicted"/>
<sequence length="307" mass="32990">MAVTDRSHGIPSVIIMKKQFESVSRLWRADEQPILEQIRLDSASFSPSEAQIARAVRADPRAVMMYSVTELAQLSNTSVGSVVRFCQRFGLHGFQEFKLLLSRETAVPQSQDVELSDDPLTATVLRTLRESSAALEATAAHLDPAAIAAIVDALMNARRVRFAAVGTSAPLALDAAYRFTTLGLDAAFTPDFIAQEVIARGLDNRDVCFVISHTGSTTSTLDVARAAAQSQAVVVGITSFLSSPLTEIADALLVAGSSETRYRVEAMTSRIVHLSLIDAIYSVLAMRLDGAAEARAASEALVNSHRI</sequence>
<dbReference type="SUPFAM" id="SSF53697">
    <property type="entry name" value="SIS domain"/>
    <property type="match status" value="1"/>
</dbReference>
<keyword evidence="7" id="KW-1185">Reference proteome</keyword>
<dbReference type="InterPro" id="IPR009057">
    <property type="entry name" value="Homeodomain-like_sf"/>
</dbReference>
<protein>
    <submittedName>
        <fullName evidence="6">MurR/RpiR family transcriptional regulator</fullName>
    </submittedName>
</protein>
<dbReference type="Proteomes" id="UP000272015">
    <property type="component" value="Unassembled WGS sequence"/>
</dbReference>
<dbReference type="Pfam" id="PF01380">
    <property type="entry name" value="SIS"/>
    <property type="match status" value="1"/>
</dbReference>
<organism evidence="6 7">
    <name type="scientific">Cryobacterium melibiosiphilum</name>
    <dbReference type="NCBI Taxonomy" id="995039"/>
    <lineage>
        <taxon>Bacteria</taxon>
        <taxon>Bacillati</taxon>
        <taxon>Actinomycetota</taxon>
        <taxon>Actinomycetes</taxon>
        <taxon>Micrococcales</taxon>
        <taxon>Microbacteriaceae</taxon>
        <taxon>Cryobacterium</taxon>
    </lineage>
</organism>
<dbReference type="InterPro" id="IPR046348">
    <property type="entry name" value="SIS_dom_sf"/>
</dbReference>
<keyword evidence="3" id="KW-0804">Transcription</keyword>
<dbReference type="SUPFAM" id="SSF46689">
    <property type="entry name" value="Homeodomain-like"/>
    <property type="match status" value="1"/>
</dbReference>
<dbReference type="EMBL" id="QZVS01000091">
    <property type="protein sequence ID" value="RJT87232.1"/>
    <property type="molecule type" value="Genomic_DNA"/>
</dbReference>
<keyword evidence="1" id="KW-0805">Transcription regulation</keyword>
<evidence type="ECO:0000256" key="1">
    <source>
        <dbReference type="ARBA" id="ARBA00023015"/>
    </source>
</evidence>